<evidence type="ECO:0000313" key="1">
    <source>
        <dbReference type="EMBL" id="GJE99136.1"/>
    </source>
</evidence>
<name>A0A9P3GQR8_9APHY</name>
<sequence length="205" mass="22891">MALRDASGALITDPARLAALLQEQFTPSAVRTVNELFLADMPIRKPFGRTSVSRMQVLEALELTSNSSAPEPNHVNWFWLKCILRNDNKLRDGDGNVTRDIIPILGKVVALFEVCVRLGMFPWLFKEFRTVVIPKPHKPDYTVPKAYRPIVLLNCLGKLFEKILARQMQALAQAAGVMHPAQFGGMMQHSTMNAGVCLVHNIKEA</sequence>
<dbReference type="AlphaFoldDB" id="A0A9P3GQR8"/>
<dbReference type="PANTHER" id="PTHR33481">
    <property type="entry name" value="REVERSE TRANSCRIPTASE"/>
    <property type="match status" value="1"/>
</dbReference>
<dbReference type="OrthoDB" id="412006at2759"/>
<proteinExistence type="predicted"/>
<dbReference type="Proteomes" id="UP000703269">
    <property type="component" value="Unassembled WGS sequence"/>
</dbReference>
<comment type="caution">
    <text evidence="1">The sequence shown here is derived from an EMBL/GenBank/DDBJ whole genome shotgun (WGS) entry which is preliminary data.</text>
</comment>
<accession>A0A9P3GQR8</accession>
<evidence type="ECO:0000313" key="2">
    <source>
        <dbReference type="Proteomes" id="UP000703269"/>
    </source>
</evidence>
<gene>
    <name evidence="1" type="ORF">PsYK624_153830</name>
</gene>
<protein>
    <recommendedName>
        <fullName evidence="3">Reverse transcriptase domain-containing protein</fullName>
    </recommendedName>
</protein>
<reference evidence="1 2" key="1">
    <citation type="submission" date="2021-08" db="EMBL/GenBank/DDBJ databases">
        <title>Draft Genome Sequence of Phanerochaete sordida strain YK-624.</title>
        <authorList>
            <person name="Mori T."/>
            <person name="Dohra H."/>
            <person name="Suzuki T."/>
            <person name="Kawagishi H."/>
            <person name="Hirai H."/>
        </authorList>
    </citation>
    <scope>NUCLEOTIDE SEQUENCE [LARGE SCALE GENOMIC DNA]</scope>
    <source>
        <strain evidence="1 2">YK-624</strain>
    </source>
</reference>
<keyword evidence="2" id="KW-1185">Reference proteome</keyword>
<evidence type="ECO:0008006" key="3">
    <source>
        <dbReference type="Google" id="ProtNLM"/>
    </source>
</evidence>
<organism evidence="1 2">
    <name type="scientific">Phanerochaete sordida</name>
    <dbReference type="NCBI Taxonomy" id="48140"/>
    <lineage>
        <taxon>Eukaryota</taxon>
        <taxon>Fungi</taxon>
        <taxon>Dikarya</taxon>
        <taxon>Basidiomycota</taxon>
        <taxon>Agaricomycotina</taxon>
        <taxon>Agaricomycetes</taxon>
        <taxon>Polyporales</taxon>
        <taxon>Phanerochaetaceae</taxon>
        <taxon>Phanerochaete</taxon>
    </lineage>
</organism>
<dbReference type="PANTHER" id="PTHR33481:SF1">
    <property type="entry name" value="ENDONUCLEASE_EXONUCLEASE_PHOSPHATASE DOMAIN-CONTAINING PROTEIN-RELATED"/>
    <property type="match status" value="1"/>
</dbReference>
<dbReference type="EMBL" id="BPQB01000102">
    <property type="protein sequence ID" value="GJE99136.1"/>
    <property type="molecule type" value="Genomic_DNA"/>
</dbReference>